<dbReference type="InterPro" id="IPR049349">
    <property type="entry name" value="DUF2264_N"/>
</dbReference>
<evidence type="ECO:0000259" key="1">
    <source>
        <dbReference type="Pfam" id="PF10022"/>
    </source>
</evidence>
<dbReference type="EMBL" id="JALHAP010000077">
    <property type="protein sequence ID" value="MCT4702214.1"/>
    <property type="molecule type" value="Genomic_DNA"/>
</dbReference>
<comment type="caution">
    <text evidence="3">The sequence shown here is derived from an EMBL/GenBank/DDBJ whole genome shotgun (WGS) entry which is preliminary data.</text>
</comment>
<evidence type="ECO:0000259" key="2">
    <source>
        <dbReference type="Pfam" id="PF20938"/>
    </source>
</evidence>
<dbReference type="RefSeq" id="WP_271122965.1">
    <property type="nucleotide sequence ID" value="NZ_JALHAN010000064.1"/>
</dbReference>
<dbReference type="PANTHER" id="PTHR35339:SF4">
    <property type="entry name" value="LINALOOL DEHYDRATASE_ISOMERASE DOMAIN-CONTAINING PROTEIN"/>
    <property type="match status" value="1"/>
</dbReference>
<accession>A0A9X3AB80</accession>
<dbReference type="Pfam" id="PF20938">
    <property type="entry name" value="DUF2264_C"/>
    <property type="match status" value="1"/>
</dbReference>
<feature type="domain" description="DUF2264" evidence="1">
    <location>
        <begin position="14"/>
        <end position="354"/>
    </location>
</feature>
<reference evidence="3" key="1">
    <citation type="submission" date="2022-03" db="EMBL/GenBank/DDBJ databases">
        <title>Proposal of a novel genus Dryocolo and two novel species.</title>
        <authorList>
            <person name="Maddock D.W."/>
            <person name="Brady C.L."/>
            <person name="Denman S."/>
            <person name="Arnold D."/>
        </authorList>
    </citation>
    <scope>NUCLEOTIDE SEQUENCE</scope>
    <source>
        <strain evidence="3">H6W4</strain>
    </source>
</reference>
<evidence type="ECO:0000313" key="4">
    <source>
        <dbReference type="Proteomes" id="UP001150641"/>
    </source>
</evidence>
<sequence>MQPENITLANPLRSRNDIRQLINELLNAVTPFFKKDASRVDLANFTAHYGQRVANMETFSRLLWGVTPLLAGGSEPEQFSFYIQAIKNGTNPQHADYWGEVDPYDQRIVEMAAYGLLLALAHETVLAHFNEQEKTHLWRWLKQSESQAIPDNNWHFFPILVQVGFHKAGMATHPQALEKHFAAMEHYYLGEGWYSDGPGRPRDYYISMGFHFYGLIYAKLMEKADPGRCAELRRRATLFAADFIHFFAEDGAAVPFGRSLTYRFAQAAFWSAAAFAGLEVYSPGVVKGIVLRHLRWWMKQPLFDRDGVLSVGYSYPNLIMAEDYNAPGSPYWGLKTMLVLALNDSDPFWQAQELSLPALNAEHSIPQADQILVRQPGHLWMLTSGQLELNNFVNTEAKYCKFAYSTRFGFTVERGRYGLSHAAADSMLLLSEKDNYWRGRRDCACVKTADGMIYSRWQPWHDVTIDTWLLPLGDWQVRVHHIHSARNLDTAEGGFSQPNRPHPLVETGPGSCQLTTASDISAIFCLSPHSRRGEELLTPPNSNVLFAERAAVPLLRGELTAGKDLLISAVWAGESADFNAQLCPQAIIRDDVVRLVTANHEKRLTLTDLPEISV</sequence>
<dbReference type="InterPro" id="IPR049237">
    <property type="entry name" value="DUF2264_C"/>
</dbReference>
<feature type="domain" description="DUF2264" evidence="2">
    <location>
        <begin position="363"/>
        <end position="574"/>
    </location>
</feature>
<protein>
    <submittedName>
        <fullName evidence="3">DUF2264 domain-containing protein</fullName>
    </submittedName>
</protein>
<dbReference type="PANTHER" id="PTHR35339">
    <property type="entry name" value="LINALOOL DEHYDRATASE_ISOMERASE DOMAIN-CONTAINING PROTEIN"/>
    <property type="match status" value="1"/>
</dbReference>
<organism evidence="3 4">
    <name type="scientific">Dryocola boscaweniae</name>
    <dbReference type="NCBI Taxonomy" id="2925397"/>
    <lineage>
        <taxon>Bacteria</taxon>
        <taxon>Pseudomonadati</taxon>
        <taxon>Pseudomonadota</taxon>
        <taxon>Gammaproteobacteria</taxon>
        <taxon>Enterobacterales</taxon>
        <taxon>Enterobacteriaceae</taxon>
        <taxon>Dryocola</taxon>
    </lineage>
</organism>
<dbReference type="Proteomes" id="UP001150641">
    <property type="component" value="Unassembled WGS sequence"/>
</dbReference>
<dbReference type="Pfam" id="PF10022">
    <property type="entry name" value="DUF2264"/>
    <property type="match status" value="1"/>
</dbReference>
<dbReference type="AlphaFoldDB" id="A0A9X3AB80"/>
<gene>
    <name evidence="3" type="ORF">MUA00_10470</name>
</gene>
<evidence type="ECO:0000313" key="3">
    <source>
        <dbReference type="EMBL" id="MCT4702214.1"/>
    </source>
</evidence>
<dbReference type="PIRSF" id="PIRSF014753">
    <property type="entry name" value="UCP014753"/>
    <property type="match status" value="1"/>
</dbReference>
<dbReference type="InterPro" id="IPR016624">
    <property type="entry name" value="UCP014753"/>
</dbReference>
<keyword evidence="4" id="KW-1185">Reference proteome</keyword>
<proteinExistence type="predicted"/>
<name>A0A9X3AB80_9ENTR</name>